<proteinExistence type="predicted"/>
<keyword evidence="1" id="KW-1133">Transmembrane helix</keyword>
<organism evidence="2">
    <name type="scientific">Cacopsylla melanoneura</name>
    <dbReference type="NCBI Taxonomy" id="428564"/>
    <lineage>
        <taxon>Eukaryota</taxon>
        <taxon>Metazoa</taxon>
        <taxon>Ecdysozoa</taxon>
        <taxon>Arthropoda</taxon>
        <taxon>Hexapoda</taxon>
        <taxon>Insecta</taxon>
        <taxon>Pterygota</taxon>
        <taxon>Neoptera</taxon>
        <taxon>Paraneoptera</taxon>
        <taxon>Hemiptera</taxon>
        <taxon>Sternorrhyncha</taxon>
        <taxon>Psylloidea</taxon>
        <taxon>Psyllidae</taxon>
        <taxon>Psyllinae</taxon>
        <taxon>Cacopsylla</taxon>
    </lineage>
</organism>
<keyword evidence="1" id="KW-0472">Membrane</keyword>
<sequence length="104" mass="12661">MLRYFVKRKCKCYVFWSNCWKKANENEIIHEKSSEYWKTANHVITGPVYINNKIILPLIFIFILPFTILHFCCKYTYYLCLELNRLSLCIIQKPIRTLKPLFYI</sequence>
<keyword evidence="1" id="KW-0812">Transmembrane</keyword>
<feature type="transmembrane region" description="Helical" evidence="1">
    <location>
        <begin position="54"/>
        <end position="77"/>
    </location>
</feature>
<accession>A0A8D8L8R2</accession>
<evidence type="ECO:0000313" key="2">
    <source>
        <dbReference type="EMBL" id="CAG6606119.1"/>
    </source>
</evidence>
<evidence type="ECO:0000256" key="1">
    <source>
        <dbReference type="SAM" id="Phobius"/>
    </source>
</evidence>
<dbReference type="EMBL" id="HBUF01002190">
    <property type="protein sequence ID" value="CAG6606119.1"/>
    <property type="molecule type" value="Transcribed_RNA"/>
</dbReference>
<protein>
    <submittedName>
        <fullName evidence="2">Uncharacterized protein</fullName>
    </submittedName>
</protein>
<name>A0A8D8L8R2_9HEMI</name>
<reference evidence="2" key="1">
    <citation type="submission" date="2021-05" db="EMBL/GenBank/DDBJ databases">
        <authorList>
            <person name="Alioto T."/>
            <person name="Alioto T."/>
            <person name="Gomez Garrido J."/>
        </authorList>
    </citation>
    <scope>NUCLEOTIDE SEQUENCE</scope>
</reference>
<dbReference type="AlphaFoldDB" id="A0A8D8L8R2"/>